<keyword evidence="10" id="KW-0325">Glycoprotein</keyword>
<dbReference type="Gene3D" id="2.60.40.60">
    <property type="entry name" value="Cadherins"/>
    <property type="match status" value="2"/>
</dbReference>
<dbReference type="EMBL" id="JALIEB010000023">
    <property type="protein sequence ID" value="MCV3273959.1"/>
    <property type="molecule type" value="Genomic_DNA"/>
</dbReference>
<evidence type="ECO:0000256" key="5">
    <source>
        <dbReference type="ARBA" id="ARBA00022737"/>
    </source>
</evidence>
<evidence type="ECO:0000256" key="1">
    <source>
        <dbReference type="ARBA" id="ARBA00004115"/>
    </source>
</evidence>
<keyword evidence="9" id="KW-0472">Membrane</keyword>
<dbReference type="Gene3D" id="2.60.40.2030">
    <property type="match status" value="2"/>
</dbReference>
<dbReference type="Gene3D" id="2.60.120.430">
    <property type="entry name" value="Galactose-binding lectin"/>
    <property type="match status" value="4"/>
</dbReference>
<evidence type="ECO:0000256" key="7">
    <source>
        <dbReference type="ARBA" id="ARBA00022837"/>
    </source>
</evidence>
<dbReference type="InterPro" id="IPR038081">
    <property type="entry name" value="CalX-like_sf"/>
</dbReference>
<dbReference type="InterPro" id="IPR002126">
    <property type="entry name" value="Cadherin-like_dom"/>
</dbReference>
<feature type="domain" description="Cadherin" evidence="13">
    <location>
        <begin position="4187"/>
        <end position="4293"/>
    </location>
</feature>
<dbReference type="Pfam" id="PF11721">
    <property type="entry name" value="Malectin"/>
    <property type="match status" value="4"/>
</dbReference>
<dbReference type="InterPro" id="IPR003644">
    <property type="entry name" value="Calx_beta"/>
</dbReference>
<keyword evidence="8" id="KW-1133">Transmembrane helix</keyword>
<feature type="compositionally biased region" description="Low complexity" evidence="12">
    <location>
        <begin position="271"/>
        <end position="280"/>
    </location>
</feature>
<accession>A0ABT3BLG1</accession>
<keyword evidence="5" id="KW-0677">Repeat</keyword>
<keyword evidence="7" id="KW-0106">Calcium</keyword>
<evidence type="ECO:0000256" key="4">
    <source>
        <dbReference type="ARBA" id="ARBA00022729"/>
    </source>
</evidence>
<dbReference type="SMART" id="SM00736">
    <property type="entry name" value="CADG"/>
    <property type="match status" value="4"/>
</dbReference>
<evidence type="ECO:0000259" key="13">
    <source>
        <dbReference type="PROSITE" id="PS50268"/>
    </source>
</evidence>
<dbReference type="InterPro" id="IPR015919">
    <property type="entry name" value="Cadherin-like_sf"/>
</dbReference>
<gene>
    <name evidence="14" type="ORF">MUB52_21195</name>
</gene>
<organism evidence="14 15">
    <name type="scientific">Roseobacter sinensis</name>
    <dbReference type="NCBI Taxonomy" id="2931391"/>
    <lineage>
        <taxon>Bacteria</taxon>
        <taxon>Pseudomonadati</taxon>
        <taxon>Pseudomonadota</taxon>
        <taxon>Alphaproteobacteria</taxon>
        <taxon>Rhodobacterales</taxon>
        <taxon>Roseobacteraceae</taxon>
        <taxon>Roseobacter</taxon>
    </lineage>
</organism>
<sequence length="5922" mass="610761">MAVTNTFSASTLDLNGVVGLSQPTALVWGPDGRLYVTEVDGDVKVLTVAFGDPDPNDADNTAQFYVTDAVLVPDIKNIPNFNDNGTSAPQNQRQVTGIDVTAQYDANGDPMTLPDGTPMVTMYVTSSDNRIGAGGSGNDAGLDTNSGVITKLTQTGPNSWDAVDIVRGLARSEENHATNGLEVIQEIDETTGKLISERMIVSSGGNANTGAPSNNFAGQQEQPYSGALLEVDLDAINALTPFEDPITGRMVAYDLPTLDDPTRPGTDDNNDPFGGNDGLNSAKLTADSPVQIYSAGYRNAYDVEVTDDGRVFTYDNGANNIWGGRPIGEPNFLDSLYIALNLNNGDGNVNDDINVEAFNPSNNDSLHEATRSDDLDGRELSAGKGGPQLYDWDYGDGQGTLQLVYGGHPNPTRAEGSRAGLLFSPEAGTDNAFLMVSNEDSFGNGGDSDYDEVIAWLTEVENNNTDYPDVFNQSGQRIYGADPGDLTKKVIAMTPGVAYDIYLMPDGSAEIRPEGTTTGLPVGGQYIGTSGLPADIADIVSAPNPIEGNYLEAGSEDGSLDFGKGSVNGLAEYTSTILDDGNTKMSGALLATSLNQGQIYVIGRDENGVVQTNDSGTFTQAADRTTLQAGGGPLGIATLGDDVGQKGLNFAFTGSIWVATFNQNGPLIEVFQPEGVGLPLAGADIVDEEDNDLDGVKDIDDPFEYSPENGYQLSAGETIEIDFNPQNTNFPISLSGTGLLGAALDGVTPNQDARSVEEGFSGDQLQDGLFDNGQNILPGGNAPILKIKTVVDGSVVGSDNDARDVMQTGFRPDPEVDRIALTMSTANWIPSRVNSPLEGQLSGIMFGDGTQFNFLRAVYGGVEGGVGFEVGVEIGDANYTKLATVLVPGLNDGNNEVVDLQIMIDQGNNYAVEVGYRFGTEGDFIPIPLNGGAGYNLPAGVLQDVLNGDHTVQSTGGPVLTSGAAVGFLAEDVPGGDLTDVDFFGLKIESLPNELAANDAASVGQQGTDGADVIIYDGTETDLAPLDDTVEDFDGTQSSADYNVTGNDNDNVFKVGEGANTITTGAGADSIQGTKAQLNGDTITDFTTDDEVIINGVTVNDITVGFEVGSAVVVIDGDTRITFDGPDFADFQAEDGNDIFEFESVAGGVRLVTKDPLTPVIAINAGGDDVPGQTLREQTVNFVSDGPGAPKTGFTVTGDYKAYSSGASNAFDFPGTELDDVLKNERSSASEANWGYAIDVPNGNYLVDLIYAEIFHDLTANNGDPAGKREFDVFIEGDQVEDNYDIIDDAGASGTQVIKTYQVTVTDGVLEIEFNKEVDQAKLSGLVVWAVGGSFEPPADETAPEIAEIFVENPPSVQDGPRDAIVTLTDNAGFEAADFAGLDGSELVFSGIVPSSVAAPTVDISPDGKTATLTYELQPPTDTNAWPLGQGQISIAAGAYGDAAGNTTAAADGVFFVEPNLDNLIAGDVALAINVGPTANTIDTSLEGTDKNTYGGAITGDTIINGINLEADDPSYYTPTTKTGSNIDGKFGPTGSNPALDGSALHTYRDAASGSFTATYPIENGIYVVELWFAELFHSTAGNRQGDYTINGEEFAMDFDAFTEAGAADTAVKITKNVVVTNGQIVIDVNADTGEPGFNAIVVYDAIPSDLPPTISVADVSTAEGEDATITFSRIGDLSEDVTVEYALTDVDTDASDYGTATPATVTILAGQTSATVTLPIVDDEDEEAAESLTVSITSVSNTSNDAVISATGGSATVTIAASDPSTDLPEGGTLLALDFETAGDPLVEGGFDTVLGGATALEAEKISIVGGKLVVNTSHGDLSNVPTDASKNDLVKAVDLSDAGVNDIIISTAFDNPFTAAYLTSIGATGDTIPNYKQQGIIIATGDPATNQNADQFMKVVYGGGGGTQTQMWSQTSVDQPVKLTAVSAAAAAPFANADVARVELALIIDKAAGTIAQFVTYLDGSGAILGGVRPVPTPGFATAEAQPIPAALLTAITNGTSVVGVTSTDFGGAEAAADSFPATWDFVNVTSPQVADPEGPDAVNGTLYVDFSDDGLAPTDVGALANGSNIVVAEQVGDDDGPLGRDRDYFTFEVPEGQVLTSILVTGFQNQEPTDTAGFVGLQEGTQITTDPVTGAGFGDLLGGAIYTDGDDILNLMSQGGDVQGFNFPGFGLPLEAGSYTIWLNQGADLPTTVTLDFVLADRPADVTLSIADAGNVVENGDFGVTVLGFELTASDGFDGTLTVTYDTAIDTGLTQDVTFVGGVGTLTVLVDNDDVDDGAEPVTVTLTSAVDAIGTETVEIVSGSESGNGSVVEDDGPLALVRGNVVYAVNAGGPALTQDGIDFEAGDNATNGAPFTGGQLYDDVGNGGGANGIQPDFTGTIYQTEVNSGPAGDSTPGFFDANLTFDGIDPTKSYFIDLYFAEIFTTDPNARVFDVVIEGQAPAAGSVLDDINPLLQSGNINAPVIIEVPDPVTPGANGTIDLSFVTELDRAKVSAIVIREAVSPIAATPGDVVFAVNAGGGAFTDESGVQYEADAASNWNPEANTSADAGANLPANGDYTGDGIGNADDTVYITERWGGSGTAPDLTFTRDGIPAGEYFLTIKLAEIFNPLLTNGNSRIFDITVNGVQVADDLNLLATAGMDVASDIEVMVTIADEGNGTGTLTIAGDPSADNAKFSGFILREAVVDVPTTDVTISVADLEAEEDGGVANVVFTREGDTTSDVTITFALADGTGVAGVDYEVPASNTVTILAGQTTATVPVTLIDNDADTEVKDFTVTITDVDAAGGESASLGQGSATVTIDDDEDFDPADIDGDGVINYVDPLAYDGDNGLGNVLGVGGSFRQDFDVDTTDVFDADGGFTGILVNTVGFVPPGTSETDPYGDRTTEPVFDGGGNLIEGAEIKDGALKIVATETDTFGSGTPTNQSNQVKDNYVRGADVTGVDLFSVEAKAANPWPTITSGQTGLQFASLGITIGAGGTDDWVKLVYGVRDGGVTVEFASQGSLTSGNQLVPVTYPVDATEAAADLVFRFDVNKSSTTVGLEGLPTLTGYVTLLDSAGNELQTVSTDEKVITGSLLSSLNGQNPLTGGTGGVTYGVSVTEWAGGTGNSFTGEWDYLEISAPDNAPEVDAGVTDQVATEASELDFTLPLDVFKDDNGVANLTLSATLDDDSPLPAWLSFDPDTGRFLGTPADGDGSITVKVTADDGTNPPVSTTFELTVNDIPGPFIWSRDADEDGVGTPTDQIEAYDQPDGYVLASLGTDDDDTDPTVYEGAPEINDGKDNDQDGDIDEDNADPVAGADSKTGMPDKAVTFTRTELMSNDSDADGDALSFSIVPDSGVSGTVSYDAGSGIVTFTPDAGYTGPASFEYRIADAFGGETTQTVSIEISADAGTNATPVVIANDDVSSYGSQDAVEGDMIVDEETQVVTLQGNAWKKVALDGGLTTMGPQTLSLLAESGLTITEGMVLRFTVNSPDIPELMAIGFDNDEDFRNPGTAFFQLGGTQRVGDWNQTYRVYDESVLGTDVTIEIALDAYVGMQFSNMVFINDQDANPTAGTSIYSNIEIVTPSDVNSAPVAAEDDLVMESDAALVIAASELLANDSDPDGDLLTITAVGNAVNGTVTLQNGLITFEADADYDGPASFEYTIEDPSGASSVTTVDITVLPPGGGDIEKDINFNDNPIESYDRQDSKPGAGFEISPAGDSLTLDGNVWKKTAITDGPYEVTENTVLRFEMTILNDSGEIVGIGLENDNSFRSANDVLFQLFGSQNFATWSKQDYNGQYGTVGQPTAYELSLADYAGQSFQTLAFINDDDANGTSAVQFSNVKLVEVLITDPGDTNAPEIFGGEIADQVVTQDAQFEIDLPFFDTDTPFEDLTFSFVNLPAFVTEEDGLLTGTPTNDDVGEYDIAVTATDPEGNSTTGTFTLTVENVNDAPVVTGVYEDVEAIINSEIVLALPDGLFEDVDVGTVLTYAAEGLPEGVTIDAATGEISGTPTESGDFEITITAYDGPVGDPGTLSASTSFTMDVASGPPREAVLIEAEDFTAFTDPNEAFEGFFRSFAGPASGQQVIRVPVGGDGFISTDLDAAGVVPGFYDIAVIHFDESDGAATVTIKMDLGDGSDPVDIGSFVMNKTAVELPGQGNGTQAANITSAVFPTVNIPAGAKLIIEGQAQGGEVLRIDAVRFDPIENTPPAISTPAEATVDEGTLLAADVDATDLEGSEVTYAIVGGADAALFTIDPVTGEVSFVTAPDFEAPGDADQDNVYDVVVSASDGDVASEQALVITVANVEEAPEFSSPTEVDAAENDTAAATVAAVDPDGLSVTYALAGTGADEALFAVDPITGVVTFLTAPDFETPGDADQDGVYEVSVTANDGTSQTTTDLQITVTDANDAPVADPAPEAQPAIIDAPLSLSIVGLFSDQDIGDTLTYTLISGAPAGITEVDANGNLVGTPTEIGLFSVVIEATDGTETVQATLPLNVDAADNTFGPVAPSQDLDGDLVINSLDDDVDGDGILNEADSFAYDADNGTLLADGESIELTFDVNGTPYQNGFTGLLQAGLAGSSALKDFDEDTGATSVAGGLLTTATTTGDTGGTNTPEDDFQLGVKNADFTVEARVINPFETTPAVSFDQIGIHVGVDSTDFVKFVFGNTVEFSSRTDDVEAKATGGNQPLPAVLTGTADFSAVDITLTVNSTSATAATITAVATFLDTNGDPIAGASGVSFGSLNVTGALAAALADETVGVGTGFTHVHAGSSSSFNAQLDSFKVTATDGGSVDPSNALAVFDGEDDLFTGNSYGTDEVGSAVLEVMTGNNNIQSSNFGQNSFQLTNTGDKNIAAVFIDVSTALYPDSVFDPDGAGGDNAFKPWGINSGGAETGASITGGTGGYFLPGQDPLANTTGTGQASNGGFKGAIVKFTNFNNGETVGFSGDMDPNSLAGLDKGGSNGVDTNAINGWDAGGISGHEIIGSTFTILFDDGTTATGQLASDGSAAGSQGVASEAGFASDAPTLVVNGFAAGEVGTYGGEQPTILVTGDPGAIVRITMTKGFDPVGNTANGIDALVEDRLERYDFKASNAFDAQSVDVTIGPDGTFDATGLFDYDDNLAYNGTFAGDDVAEIGFVAVVVDPSQGNLPVSPVTKPIYLANEGGPVEGDPVGNDGTNALEVFAGETDLITNATYADGVTGSAVLDIMAGVSDIDGSNFGANSFQVTNTGGKKISAVFIDVSDAVYQDAVFDPDGAGGDNVAKPWAVNSAGGTGAYISGGTGGYFLPGQDPLANTTGTGQPSNGGFKGAIVKFTDFDTGETVGFSGDMDPNSIAGLLKSGVDAGATDSWDVGGISGHELIGSRFTVLFDDGTTASGQLGSDGSASGSQALADQGLTKATTPTLEVNGVAAGGTGTYGVTQPTIIVTGDVGDTVRITMTKGFNPVENTANGIAQLVEDRLDRYDFKANNNFDSQSVDVVIGPDGTFDATGLFDYDDAVANNNADGTFPGDDVAQIAFVASVIDTSNNDLPISDLTAPIVLTNQGGPVTGDPVIPIDGYFEIINNTRFKIQIEDENANGGTTPGGLWTYLDAPDGLGRQSGFQGDGYYLFGSNTSTAITGVSNAATLEYTIFIPEEAVGVYTFNFRVSRDGVAAGDQQNDLWLNFKKFGTSETIEEYLTETTDEAEPTSQGFIKVFGGPNNGTWGNANGVDGLPGNFPAQIEITEGGLYTIEVAGRSQGFHVDYLELYQGGQPGAGASNSAFVEGDPGDPVDPGDQIIASISASSDDWEEFGGAGSADLEFGLNGAQSQSVGMRFTNIDIPADKVIAEAYFQFEANGTETGPASFTIEIEATESAATYSAASTPDDRTYLAEDFDWNDVEPWTDGQTYRTPDIADLIEAAIGADGVLDGELGFRITGTGARAAHSFDSDGEAPELVILFEEDLIA</sequence>
<feature type="region of interest" description="Disordered" evidence="12">
    <location>
        <begin position="3260"/>
        <end position="3309"/>
    </location>
</feature>
<evidence type="ECO:0000256" key="11">
    <source>
        <dbReference type="ARBA" id="ARBA00023277"/>
    </source>
</evidence>
<dbReference type="PANTHER" id="PTHR13460:SF0">
    <property type="entry name" value="MALECTIN"/>
    <property type="match status" value="1"/>
</dbReference>
<dbReference type="RefSeq" id="WP_263846164.1">
    <property type="nucleotide sequence ID" value="NZ_JALIEB010000023.1"/>
</dbReference>
<evidence type="ECO:0000256" key="12">
    <source>
        <dbReference type="SAM" id="MobiDB-lite"/>
    </source>
</evidence>
<evidence type="ECO:0000313" key="15">
    <source>
        <dbReference type="Proteomes" id="UP001208690"/>
    </source>
</evidence>
<dbReference type="InterPro" id="IPR008979">
    <property type="entry name" value="Galactose-bd-like_sf"/>
</dbReference>
<dbReference type="Pfam" id="PF17892">
    <property type="entry name" value="Cadherin_5"/>
    <property type="match status" value="2"/>
</dbReference>
<dbReference type="InterPro" id="IPR021720">
    <property type="entry name" value="Malectin_dom"/>
</dbReference>
<evidence type="ECO:0000256" key="10">
    <source>
        <dbReference type="ARBA" id="ARBA00023180"/>
    </source>
</evidence>
<comment type="similarity">
    <text evidence="2">Belongs to the malectin family.</text>
</comment>
<protein>
    <submittedName>
        <fullName evidence="14">Malectin domain-containing carbohydrate-binding protein</fullName>
    </submittedName>
</protein>
<dbReference type="NCBIfam" id="NF012211">
    <property type="entry name" value="tand_rpt_95"/>
    <property type="match status" value="2"/>
</dbReference>
<feature type="compositionally biased region" description="Basic and acidic residues" evidence="12">
    <location>
        <begin position="365"/>
        <end position="380"/>
    </location>
</feature>
<dbReference type="CDD" id="cd11304">
    <property type="entry name" value="Cadherin_repeat"/>
    <property type="match status" value="2"/>
</dbReference>
<dbReference type="SUPFAM" id="SSF49785">
    <property type="entry name" value="Galactose-binding domain-like"/>
    <property type="match status" value="1"/>
</dbReference>
<dbReference type="Gene3D" id="2.60.40.10">
    <property type="entry name" value="Immunoglobulins"/>
    <property type="match status" value="4"/>
</dbReference>
<proteinExistence type="inferred from homology"/>
<dbReference type="Gene3D" id="2.60.40.2810">
    <property type="match status" value="1"/>
</dbReference>
<name>A0ABT3BLG1_9RHOB</name>
<dbReference type="InterPro" id="IPR041690">
    <property type="entry name" value="Cadherin_5"/>
</dbReference>
<reference evidence="14 15" key="1">
    <citation type="submission" date="2022-04" db="EMBL/GenBank/DDBJ databases">
        <title>Roseobacter sp. WL0113 is a bacterium isolated from neritic sediment.</title>
        <authorList>
            <person name="Wang L."/>
            <person name="He W."/>
            <person name="Zhang D.-F."/>
        </authorList>
    </citation>
    <scope>NUCLEOTIDE SEQUENCE [LARGE SCALE GENOMIC DNA]</scope>
    <source>
        <strain evidence="14 15">WL0113</strain>
    </source>
</reference>
<dbReference type="SMART" id="SM00237">
    <property type="entry name" value="Calx_beta"/>
    <property type="match status" value="1"/>
</dbReference>
<evidence type="ECO:0000313" key="14">
    <source>
        <dbReference type="EMBL" id="MCV3273959.1"/>
    </source>
</evidence>
<dbReference type="Proteomes" id="UP001208690">
    <property type="component" value="Unassembled WGS sequence"/>
</dbReference>
<dbReference type="Gene3D" id="2.60.40.3440">
    <property type="match status" value="1"/>
</dbReference>
<keyword evidence="3" id="KW-0812">Transmembrane</keyword>
<keyword evidence="4" id="KW-0732">Signal</keyword>
<comment type="subcellular location">
    <subcellularLocation>
        <location evidence="1">Endoplasmic reticulum membrane</location>
        <topology evidence="1">Single-pass type I membrane protein</topology>
    </subcellularLocation>
</comment>
<feature type="region of interest" description="Disordered" evidence="12">
    <location>
        <begin position="258"/>
        <end position="281"/>
    </location>
</feature>
<evidence type="ECO:0000256" key="2">
    <source>
        <dbReference type="ARBA" id="ARBA00009141"/>
    </source>
</evidence>
<dbReference type="SUPFAM" id="SSF141072">
    <property type="entry name" value="CalX-like"/>
    <property type="match status" value="2"/>
</dbReference>
<comment type="caution">
    <text evidence="14">The sequence shown here is derived from an EMBL/GenBank/DDBJ whole genome shotgun (WGS) entry which is preliminary data.</text>
</comment>
<keyword evidence="6" id="KW-0256">Endoplasmic reticulum</keyword>
<evidence type="ECO:0000256" key="3">
    <source>
        <dbReference type="ARBA" id="ARBA00022692"/>
    </source>
</evidence>
<evidence type="ECO:0000256" key="8">
    <source>
        <dbReference type="ARBA" id="ARBA00022989"/>
    </source>
</evidence>
<dbReference type="Pfam" id="PF03160">
    <property type="entry name" value="Calx-beta"/>
    <property type="match status" value="2"/>
</dbReference>
<dbReference type="InterPro" id="IPR006644">
    <property type="entry name" value="Cadg"/>
</dbReference>
<dbReference type="SMART" id="SM00112">
    <property type="entry name" value="CA"/>
    <property type="match status" value="3"/>
</dbReference>
<feature type="domain" description="Cadherin" evidence="13">
    <location>
        <begin position="4293"/>
        <end position="4400"/>
    </location>
</feature>
<dbReference type="PANTHER" id="PTHR13460">
    <property type="match status" value="1"/>
</dbReference>
<feature type="domain" description="Cadherin" evidence="13">
    <location>
        <begin position="3867"/>
        <end position="3936"/>
    </location>
</feature>
<feature type="region of interest" description="Disordered" evidence="12">
    <location>
        <begin position="359"/>
        <end position="380"/>
    </location>
</feature>
<keyword evidence="15" id="KW-1185">Reference proteome</keyword>
<dbReference type="Pfam" id="PF05345">
    <property type="entry name" value="He_PIG"/>
    <property type="match status" value="4"/>
</dbReference>
<dbReference type="InterPro" id="IPR039155">
    <property type="entry name" value="MLEC"/>
</dbReference>
<evidence type="ECO:0000256" key="9">
    <source>
        <dbReference type="ARBA" id="ARBA00023136"/>
    </source>
</evidence>
<feature type="compositionally biased region" description="Acidic residues" evidence="12">
    <location>
        <begin position="3286"/>
        <end position="3295"/>
    </location>
</feature>
<dbReference type="SUPFAM" id="SSF49313">
    <property type="entry name" value="Cadherin-like"/>
    <property type="match status" value="5"/>
</dbReference>
<dbReference type="PROSITE" id="PS50268">
    <property type="entry name" value="CADHERIN_2"/>
    <property type="match status" value="3"/>
</dbReference>
<dbReference type="InterPro" id="IPR013783">
    <property type="entry name" value="Ig-like_fold"/>
</dbReference>
<keyword evidence="11" id="KW-0119">Carbohydrate metabolism</keyword>
<evidence type="ECO:0000256" key="6">
    <source>
        <dbReference type="ARBA" id="ARBA00022824"/>
    </source>
</evidence>